<dbReference type="EMBL" id="GBEZ01013684">
    <property type="protein sequence ID" value="JAC72324.1"/>
    <property type="molecule type" value="Transcribed_RNA"/>
</dbReference>
<gene>
    <name evidence="2" type="ORF">TSPGSL018_8</name>
</gene>
<proteinExistence type="predicted"/>
<organism evidence="2">
    <name type="scientific">Tetraselmis sp. GSL018</name>
    <dbReference type="NCBI Taxonomy" id="582737"/>
    <lineage>
        <taxon>Eukaryota</taxon>
        <taxon>Viridiplantae</taxon>
        <taxon>Chlorophyta</taxon>
        <taxon>core chlorophytes</taxon>
        <taxon>Chlorodendrophyceae</taxon>
        <taxon>Chlorodendrales</taxon>
        <taxon>Chlorodendraceae</taxon>
        <taxon>Tetraselmis</taxon>
    </lineage>
</organism>
<keyword evidence="1" id="KW-0472">Membrane</keyword>
<accession>A0A061RNH9</accession>
<evidence type="ECO:0000256" key="1">
    <source>
        <dbReference type="SAM" id="Phobius"/>
    </source>
</evidence>
<reference evidence="2" key="1">
    <citation type="submission" date="2014-05" db="EMBL/GenBank/DDBJ databases">
        <title>The transcriptome of the halophilic microalga Tetraselmis sp. GSL018 isolated from the Great Salt Lake, Utah.</title>
        <authorList>
            <person name="Jinkerson R.E."/>
            <person name="D'Adamo S."/>
            <person name="Posewitz M.C."/>
        </authorList>
    </citation>
    <scope>NUCLEOTIDE SEQUENCE</scope>
    <source>
        <strain evidence="2">GSL018</strain>
    </source>
</reference>
<keyword evidence="1" id="KW-1133">Transmembrane helix</keyword>
<evidence type="ECO:0000313" key="2">
    <source>
        <dbReference type="EMBL" id="JAC72324.1"/>
    </source>
</evidence>
<name>A0A061RNH9_9CHLO</name>
<keyword evidence="1" id="KW-0812">Transmembrane</keyword>
<dbReference type="AlphaFoldDB" id="A0A061RNH9"/>
<protein>
    <submittedName>
        <fullName evidence="2">Uncharacterized protein</fullName>
    </submittedName>
</protein>
<sequence length="200" mass="22198">METSDAGRFGNAGYESLGTSCKKSQHHQRVLRGVWLGLFSTLLVIVLLPERQAGSAGKRLSQRQKGTSSSKITLINTTRRSFARNNTLDADFVKVVANLTFEGCSRTFKQEGEEQSTFVSAVCTVFDIPRDAVRMKRFDPLERMRRLSVVVVIRIPEHLAIGLVVKGKKQAVVALEAALRQHGLKFSRMISNFYAVGGKL</sequence>
<feature type="transmembrane region" description="Helical" evidence="1">
    <location>
        <begin position="30"/>
        <end position="48"/>
    </location>
</feature>